<feature type="non-terminal residue" evidence="3">
    <location>
        <position position="1"/>
    </location>
</feature>
<name>U6C7Z9_BABBO</name>
<evidence type="ECO:0000256" key="1">
    <source>
        <dbReference type="SAM" id="MobiDB-lite"/>
    </source>
</evidence>
<keyword evidence="2" id="KW-0732">Signal</keyword>
<reference evidence="3" key="1">
    <citation type="journal article" date="2014" name="Parasitol. Int.">
        <title>Diversity of Babesia bovis merozoite surface antigen genes in the Philippines.</title>
        <authorList>
            <person name="Tattiyapong M."/>
            <person name="Sivakumar T."/>
            <person name="Ybanez A.P."/>
            <person name="Ybanez R.H.D."/>
            <person name="Perez Z.O."/>
            <person name="Guswanto A."/>
            <person name="Igarashi I."/>
            <person name="Yokoyama N."/>
        </authorList>
    </citation>
    <scope>NUCLEOTIDE SEQUENCE</scope>
    <source>
        <strain evidence="3">P302</strain>
        <tissue evidence="3">Whole blood</tissue>
    </source>
</reference>
<dbReference type="AlphaFoldDB" id="U6C7Z9"/>
<evidence type="ECO:0000256" key="2">
    <source>
        <dbReference type="SAM" id="SignalP"/>
    </source>
</evidence>
<feature type="region of interest" description="Disordered" evidence="1">
    <location>
        <begin position="207"/>
        <end position="280"/>
    </location>
</feature>
<protein>
    <submittedName>
        <fullName evidence="3">Merozoite surface antigen-1</fullName>
    </submittedName>
</protein>
<feature type="chain" id="PRO_5004668562" evidence="2">
    <location>
        <begin position="17"/>
        <end position="302"/>
    </location>
</feature>
<accession>U6C7Z9</accession>
<proteinExistence type="predicted"/>
<gene>
    <name evidence="3" type="primary">MSA-1</name>
</gene>
<evidence type="ECO:0000313" key="3">
    <source>
        <dbReference type="EMBL" id="BAO04517.1"/>
    </source>
</evidence>
<dbReference type="EMBL" id="AB819775">
    <property type="protein sequence ID" value="BAO04517.1"/>
    <property type="molecule type" value="Genomic_DNA"/>
</dbReference>
<organism evidence="3">
    <name type="scientific">Babesia bovis</name>
    <dbReference type="NCBI Taxonomy" id="5865"/>
    <lineage>
        <taxon>Eukaryota</taxon>
        <taxon>Sar</taxon>
        <taxon>Alveolata</taxon>
        <taxon>Apicomplexa</taxon>
        <taxon>Aconoidasida</taxon>
        <taxon>Piroplasmida</taxon>
        <taxon>Babesiidae</taxon>
        <taxon>Babesia</taxon>
    </lineage>
</organism>
<feature type="compositionally biased region" description="Low complexity" evidence="1">
    <location>
        <begin position="227"/>
        <end position="236"/>
    </location>
</feature>
<sequence length="302" mass="32409">VLTFLMTAVCCAVSLATSPSENTESIVLPPSYVPEASSSLLFEDIKTFHNSVEKLGTAVEAEMKKIFEGLFNAEQLYTDAKKGLDEMKKTADAIKKNEQFTSEGFVTGGADSTSVDVTFDTLMNSVIQIFRKSSALNDEVKRLIPDDNNDEKLEDLKKYFKERVYNSDKDLKKETLLRVGYAFTNGPDFVSIVNTAAKYFEKKQNIGESSGVETRPPPSGESPGKGQSTQDTTSTEQSRDPAVPGKPQPGASAADPAQGTGAQSPSAGNLQGQQGTTKPAGSSFTFGGLTVATLCYFVLSAF</sequence>
<feature type="compositionally biased region" description="Polar residues" evidence="1">
    <location>
        <begin position="260"/>
        <end position="280"/>
    </location>
</feature>
<feature type="signal peptide" evidence="2">
    <location>
        <begin position="1"/>
        <end position="16"/>
    </location>
</feature>
<keyword evidence="3" id="KW-0477">Merozoite</keyword>